<organism evidence="5 6">
    <name type="scientific">Ruminococcus flavefaciens</name>
    <dbReference type="NCBI Taxonomy" id="1265"/>
    <lineage>
        <taxon>Bacteria</taxon>
        <taxon>Bacillati</taxon>
        <taxon>Bacillota</taxon>
        <taxon>Clostridia</taxon>
        <taxon>Eubacteriales</taxon>
        <taxon>Oscillospiraceae</taxon>
        <taxon>Ruminococcus</taxon>
    </lineage>
</organism>
<keyword evidence="2" id="KW-0472">Membrane</keyword>
<feature type="chain" id="PRO_5039235656" evidence="3">
    <location>
        <begin position="31"/>
        <end position="1860"/>
    </location>
</feature>
<evidence type="ECO:0000313" key="6">
    <source>
        <dbReference type="Proteomes" id="UP000183461"/>
    </source>
</evidence>
<feature type="domain" description="Ig-like" evidence="4">
    <location>
        <begin position="1380"/>
        <end position="1501"/>
    </location>
</feature>
<proteinExistence type="predicted"/>
<dbReference type="EMBL" id="FPIP01000010">
    <property type="protein sequence ID" value="SFW49718.1"/>
    <property type="molecule type" value="Genomic_DNA"/>
</dbReference>
<feature type="signal peptide" evidence="3">
    <location>
        <begin position="1"/>
        <end position="30"/>
    </location>
</feature>
<keyword evidence="3" id="KW-0732">Signal</keyword>
<evidence type="ECO:0000313" key="5">
    <source>
        <dbReference type="EMBL" id="SFW49718.1"/>
    </source>
</evidence>
<dbReference type="Pfam" id="PF13750">
    <property type="entry name" value="Big_3_3"/>
    <property type="match status" value="1"/>
</dbReference>
<accession>A0A1K1PSF0</accession>
<evidence type="ECO:0000256" key="2">
    <source>
        <dbReference type="SAM" id="Phobius"/>
    </source>
</evidence>
<dbReference type="InterPro" id="IPR022038">
    <property type="entry name" value="Ig-like_bact"/>
</dbReference>
<evidence type="ECO:0000259" key="4">
    <source>
        <dbReference type="Pfam" id="PF13750"/>
    </source>
</evidence>
<feature type="compositionally biased region" description="Low complexity" evidence="1">
    <location>
        <begin position="43"/>
        <end position="52"/>
    </location>
</feature>
<protein>
    <submittedName>
        <fullName evidence="5">Ig-like domain (Group 3)</fullName>
    </submittedName>
</protein>
<keyword evidence="2" id="KW-1133">Transmembrane helix</keyword>
<evidence type="ECO:0000256" key="3">
    <source>
        <dbReference type="SAM" id="SignalP"/>
    </source>
</evidence>
<evidence type="ECO:0000256" key="1">
    <source>
        <dbReference type="SAM" id="MobiDB-lite"/>
    </source>
</evidence>
<sequence>MNNGRFDLKRKLAFVAALAFAANSAGSMSAAGAETAFTAAGTEPSAVGVPGDNAPPAPPQGNGGGNFETVTYTIIINGITIDENRFTELLNLVFGTVGSDHSFNAESGTGTVTISGYHNVNRVNIAVSDDTRLMFDTDSSEDNDTFVFNTYYKVNGYFNDDKITMTGRDGDVHYELRDGFCRSGTVLEIAPKEAYLIDSGTESLDVSVEAPVNIRTESDDDNGDGYKLVVNDVDHAVSPKTFSLSIDRSIYKVLVGGEPVSDNQFKWKDINNIAISAPDKQALFVSCEYGGELIELYDNWFSCSNLLENNKFRYRNNCHISVQGIDSTVSAEAVFGEGDGQYVRKYNIPVVEAENDIGYELKIPYLAGDGYCLSSYSYGADRDKPLTDVYDALTGEDREKKLDYQYDCGDIHLVYRKLADSENMYIFQPEEELFRRNEGCYSISSSDALVKFMDFTSLFDGSTVLFDVFSNGNVKDIEHKKFVIGSSSREFSENLKDSSKSALYIVKNIISKSGDDAVSNGLDGIICFYDDKTAPSVEFTRGENSDEWAGREGISFAMKITDNEQCPVEEKQDLTFEEGEIIDIYSKYINKESNFSREIKSVVVGDYRFDRPENGWGDTAMIKGYVETPDMRDKYNAAVAVLSKIRLADISSKYSDQLNYDGYYRELLRKNSAALIEDINAYYNAEISSEEEKEEPDESRIAELRKQRDKYATVVSAYKTAQETPIRSSKCVPVLTYDKDTKEFVVSVKAEAAYENQMIEEWLKVFAFDDSNNSSWNNYDARRVRVKIDGAPPVVSDNKITITGDEVITDDDGKEAHVLKAGSVISAALTDVQSAGNGSGVSDVKIYFGEKDNSDNKMTLQDGKYIFNIVEDAIKNVNIKTCITIYAIDSVGNPVTIKSSDSKYGGFNIIIDDTAPECSVKNASDSEKRFVSEGKEWYRAYSDVRIAVAAEDPNSGIGSGIKELKLNINGHDRTVRADSQSGIDRDALKEGKYELVFEAVQDSDRFRARLVNSTDGSVAADLGEFSRHDGAVKAELSVADFAGNESAKSAAEVWIDLSVPSINDISADGVPLVRDQRYGYVYFAREQAVVRVSVNENGPSAGIDSVKAVLVNSDGTPSAVVPEVRRTDDSRQWEVIVPPMFRGYMRVSVLSCMGRESEVSETALFMVEKDEDHRANADITLDLPPTSFKDVNGLPLYADDIDADIRVKENFSGIADIVISASGAGERSLNVNDNGDISGSGIESWTAEDSSRDLNTVREISTKVKLTGNSNDNDVNVTFSDKAGNTGDDKAVKRRYSIDKTDPVINVTFTDANGSADNEFKQIYKNTRKAVITINERNFDKSLADIRVNGGRRELEWKLTSGTAGTDSAAYQAEIPFDNDGTYRLTASFKDMCGREAKPYDSGEFVIDRTAPAMNIGFDKKIANERFYNEPTTATFRISDQNFEPSRVVMTGTYNNSAEDFPKASEWVKSGDDYVSTVKFEKDGEYTVNITGKDKAGNTLEAYNAKFCIDSQAPKISVSDVNAANNKKEIRPHIQFNDVNLDKDSIKIKLEGANRGRSLDFEGELRESADGYEYVFNNIPDKADFDDIYTIKASAKDSASNKVEKDFRFSVNRYGSTFMLDEGTGSIVGKYISKAQDIVISEVNANKHSEPYSVYITKDSEMAVLKDNVDYKVEYAGGDDEWSEYKYIIYAKNFEDDGRYTVSIHSVDEAGNINVSTSEKKNSYLEFCVDTTQPLCIPLNLSANSAYKGERLEAKMSVSDNIMLKGAKVFVDDKEIRSRYIDDEYLEFTVRNAKHAQNVRVVLTDMAGNEIEYSYKNILVTTNAMRILAHKTWFKFLCGGIVLLGGAAAFFIRKRKNRLL</sequence>
<reference evidence="6" key="1">
    <citation type="submission" date="2016-11" db="EMBL/GenBank/DDBJ databases">
        <authorList>
            <person name="Varghese N."/>
            <person name="Submissions S."/>
        </authorList>
    </citation>
    <scope>NUCLEOTIDE SEQUENCE [LARGE SCALE GENOMIC DNA]</scope>
    <source>
        <strain evidence="6">YL228</strain>
    </source>
</reference>
<feature type="transmembrane region" description="Helical" evidence="2">
    <location>
        <begin position="1833"/>
        <end position="1852"/>
    </location>
</feature>
<gene>
    <name evidence="5" type="ORF">SAMN02910280_0029</name>
</gene>
<dbReference type="Proteomes" id="UP000183461">
    <property type="component" value="Unassembled WGS sequence"/>
</dbReference>
<name>A0A1K1PSF0_RUMFL</name>
<keyword evidence="2" id="KW-0812">Transmembrane</keyword>
<feature type="region of interest" description="Disordered" evidence="1">
    <location>
        <begin position="43"/>
        <end position="64"/>
    </location>
</feature>
<dbReference type="RefSeq" id="WP_072301101.1">
    <property type="nucleotide sequence ID" value="NZ_FPIP01000010.1"/>
</dbReference>